<sequence length="90" mass="10357">MIHVHNVSRTLSIHRTATPSNRHVLVSLVTSISARTKSKWPNLCDQGYQIPVVRVGLFMTFIMYVSFSPILTYTLTASYLISRLYLHNYE</sequence>
<accession>A0A9P5YYP4</accession>
<protein>
    <submittedName>
        <fullName evidence="2">Uncharacterized protein</fullName>
    </submittedName>
</protein>
<comment type="caution">
    <text evidence="2">The sequence shown here is derived from an EMBL/GenBank/DDBJ whole genome shotgun (WGS) entry which is preliminary data.</text>
</comment>
<name>A0A9P5YYP4_9AGAR</name>
<proteinExistence type="predicted"/>
<evidence type="ECO:0000313" key="3">
    <source>
        <dbReference type="Proteomes" id="UP000807469"/>
    </source>
</evidence>
<reference evidence="2" key="1">
    <citation type="submission" date="2020-11" db="EMBL/GenBank/DDBJ databases">
        <authorList>
            <consortium name="DOE Joint Genome Institute"/>
            <person name="Ahrendt S."/>
            <person name="Riley R."/>
            <person name="Andreopoulos W."/>
            <person name="Labutti K."/>
            <person name="Pangilinan J."/>
            <person name="Ruiz-Duenas F.J."/>
            <person name="Barrasa J.M."/>
            <person name="Sanchez-Garcia M."/>
            <person name="Camarero S."/>
            <person name="Miyauchi S."/>
            <person name="Serrano A."/>
            <person name="Linde D."/>
            <person name="Babiker R."/>
            <person name="Drula E."/>
            <person name="Ayuso-Fernandez I."/>
            <person name="Pacheco R."/>
            <person name="Padilla G."/>
            <person name="Ferreira P."/>
            <person name="Barriuso J."/>
            <person name="Kellner H."/>
            <person name="Castanera R."/>
            <person name="Alfaro M."/>
            <person name="Ramirez L."/>
            <person name="Pisabarro A.G."/>
            <person name="Kuo A."/>
            <person name="Tritt A."/>
            <person name="Lipzen A."/>
            <person name="He G."/>
            <person name="Yan M."/>
            <person name="Ng V."/>
            <person name="Cullen D."/>
            <person name="Martin F."/>
            <person name="Rosso M.-N."/>
            <person name="Henrissat B."/>
            <person name="Hibbett D."/>
            <person name="Martinez A.T."/>
            <person name="Grigoriev I.V."/>
        </authorList>
    </citation>
    <scope>NUCLEOTIDE SEQUENCE</scope>
    <source>
        <strain evidence="2">CIRM-BRFM 674</strain>
    </source>
</reference>
<dbReference type="AlphaFoldDB" id="A0A9P5YYP4"/>
<organism evidence="2 3">
    <name type="scientific">Pholiota conissans</name>
    <dbReference type="NCBI Taxonomy" id="109636"/>
    <lineage>
        <taxon>Eukaryota</taxon>
        <taxon>Fungi</taxon>
        <taxon>Dikarya</taxon>
        <taxon>Basidiomycota</taxon>
        <taxon>Agaricomycotina</taxon>
        <taxon>Agaricomycetes</taxon>
        <taxon>Agaricomycetidae</taxon>
        <taxon>Agaricales</taxon>
        <taxon>Agaricineae</taxon>
        <taxon>Strophariaceae</taxon>
        <taxon>Pholiota</taxon>
    </lineage>
</organism>
<keyword evidence="1" id="KW-0472">Membrane</keyword>
<keyword evidence="1" id="KW-0812">Transmembrane</keyword>
<keyword evidence="1" id="KW-1133">Transmembrane helix</keyword>
<evidence type="ECO:0000256" key="1">
    <source>
        <dbReference type="SAM" id="Phobius"/>
    </source>
</evidence>
<keyword evidence="3" id="KW-1185">Reference proteome</keyword>
<evidence type="ECO:0000313" key="2">
    <source>
        <dbReference type="EMBL" id="KAF9476435.1"/>
    </source>
</evidence>
<feature type="transmembrane region" description="Helical" evidence="1">
    <location>
        <begin position="61"/>
        <end position="81"/>
    </location>
</feature>
<dbReference type="Proteomes" id="UP000807469">
    <property type="component" value="Unassembled WGS sequence"/>
</dbReference>
<dbReference type="EMBL" id="MU155294">
    <property type="protein sequence ID" value="KAF9476435.1"/>
    <property type="molecule type" value="Genomic_DNA"/>
</dbReference>
<gene>
    <name evidence="2" type="ORF">BDN70DRAFT_172074</name>
</gene>